<protein>
    <submittedName>
        <fullName evidence="1">Glycoside hydrolase</fullName>
    </submittedName>
</protein>
<sequence>MSHHEGNHQKDDSSDSGIVSLWSKKIRKLKNKLIPKDRKVFAHYMVGITYGQSPTQWAHDIKTAKEAGIDGFALNIGPSDSYTETQLQHAYSEAEKVEDFVLFLSFDMAAGLWPVHQVVYLINQFKNLSAQMQVDGKPFVSTFEGPDWAKNWGEVRSQTDGIFLVPDWASLGPHGVAEKLDIIDGAFSWDAWPRSGHNKVSIAEDRLYKDALDGKKYMMGVSPYFYTNLPQWGKNWYSSSESLWYDRWDQVMEIMPDYVQIITWNDFGESSYICDTVPAQIVPGAEKYVADYPHAAFRAVLPYLIAAYKAGTYKVEMPGEDTAIAWYRTTPIGAGHHGDTQWGQGGSHLAAHGARDAVSVMAATSGSTSVTVAIGDKERTFKTNNKTSISYFEMPFDCDTTGSVTITLHGKTTEGPAITNDCSHGHVIFNAVAIQV</sequence>
<organism evidence="1 2">
    <name type="scientific">Bombardia bombarda</name>
    <dbReference type="NCBI Taxonomy" id="252184"/>
    <lineage>
        <taxon>Eukaryota</taxon>
        <taxon>Fungi</taxon>
        <taxon>Dikarya</taxon>
        <taxon>Ascomycota</taxon>
        <taxon>Pezizomycotina</taxon>
        <taxon>Sordariomycetes</taxon>
        <taxon>Sordariomycetidae</taxon>
        <taxon>Sordariales</taxon>
        <taxon>Lasiosphaeriaceae</taxon>
        <taxon>Bombardia</taxon>
    </lineage>
</organism>
<evidence type="ECO:0000313" key="2">
    <source>
        <dbReference type="Proteomes" id="UP001174934"/>
    </source>
</evidence>
<reference evidence="1" key="1">
    <citation type="submission" date="2023-06" db="EMBL/GenBank/DDBJ databases">
        <title>Genome-scale phylogeny and comparative genomics of the fungal order Sordariales.</title>
        <authorList>
            <consortium name="Lawrence Berkeley National Laboratory"/>
            <person name="Hensen N."/>
            <person name="Bonometti L."/>
            <person name="Westerberg I."/>
            <person name="Brannstrom I.O."/>
            <person name="Guillou S."/>
            <person name="Cros-Aarteil S."/>
            <person name="Calhoun S."/>
            <person name="Haridas S."/>
            <person name="Kuo A."/>
            <person name="Mondo S."/>
            <person name="Pangilinan J."/>
            <person name="Riley R."/>
            <person name="LaButti K."/>
            <person name="Andreopoulos B."/>
            <person name="Lipzen A."/>
            <person name="Chen C."/>
            <person name="Yanf M."/>
            <person name="Daum C."/>
            <person name="Ng V."/>
            <person name="Clum A."/>
            <person name="Steindorff A."/>
            <person name="Ohm R."/>
            <person name="Martin F."/>
            <person name="Silar P."/>
            <person name="Natvig D."/>
            <person name="Lalanne C."/>
            <person name="Gautier V."/>
            <person name="Ament-velasquez S.L."/>
            <person name="Kruys A."/>
            <person name="Hutchinson M.I."/>
            <person name="Powell A.J."/>
            <person name="Barry K."/>
            <person name="Miller A.N."/>
            <person name="Grigoriev I.V."/>
            <person name="Debuchy R."/>
            <person name="Gladieux P."/>
            <person name="Thoren M.H."/>
            <person name="Johannesson H."/>
        </authorList>
    </citation>
    <scope>NUCLEOTIDE SEQUENCE</scope>
    <source>
        <strain evidence="1">SMH3391-2</strain>
    </source>
</reference>
<dbReference type="EMBL" id="JAULSR010000006">
    <property type="protein sequence ID" value="KAK0615723.1"/>
    <property type="molecule type" value="Genomic_DNA"/>
</dbReference>
<proteinExistence type="predicted"/>
<dbReference type="Proteomes" id="UP001174934">
    <property type="component" value="Unassembled WGS sequence"/>
</dbReference>
<name>A0AA39WHX3_9PEZI</name>
<gene>
    <name evidence="1" type="ORF">B0T17DRAFT_619343</name>
</gene>
<dbReference type="Gene3D" id="3.20.20.80">
    <property type="entry name" value="Glycosidases"/>
    <property type="match status" value="1"/>
</dbReference>
<keyword evidence="1" id="KW-0378">Hydrolase</keyword>
<dbReference type="Pfam" id="PF03659">
    <property type="entry name" value="Glyco_hydro_71"/>
    <property type="match status" value="1"/>
</dbReference>
<accession>A0AA39WHX3</accession>
<keyword evidence="2" id="KW-1185">Reference proteome</keyword>
<dbReference type="CDD" id="cd11577">
    <property type="entry name" value="GH71"/>
    <property type="match status" value="1"/>
</dbReference>
<comment type="caution">
    <text evidence="1">The sequence shown here is derived from an EMBL/GenBank/DDBJ whole genome shotgun (WGS) entry which is preliminary data.</text>
</comment>
<evidence type="ECO:0000313" key="1">
    <source>
        <dbReference type="EMBL" id="KAK0615723.1"/>
    </source>
</evidence>
<dbReference type="InterPro" id="IPR005197">
    <property type="entry name" value="Glyco_hydro_71"/>
</dbReference>
<dbReference type="GO" id="GO:0051118">
    <property type="term" value="F:glucan endo-1,3-alpha-glucosidase activity"/>
    <property type="evidence" value="ECO:0007669"/>
    <property type="project" value="InterPro"/>
</dbReference>
<dbReference type="AlphaFoldDB" id="A0AA39WHX3"/>